<feature type="region of interest" description="Disordered" evidence="6">
    <location>
        <begin position="1"/>
        <end position="29"/>
    </location>
</feature>
<keyword evidence="5" id="KW-0067">ATP-binding</keyword>
<accession>A0A432MF52</accession>
<dbReference type="PANTHER" id="PTHR47963">
    <property type="entry name" value="DEAD-BOX ATP-DEPENDENT RNA HELICASE 47, MITOCHONDRIAL"/>
    <property type="match status" value="1"/>
</dbReference>
<evidence type="ECO:0000259" key="7">
    <source>
        <dbReference type="PROSITE" id="PS51194"/>
    </source>
</evidence>
<evidence type="ECO:0000256" key="6">
    <source>
        <dbReference type="SAM" id="MobiDB-lite"/>
    </source>
</evidence>
<keyword evidence="9" id="KW-1185">Reference proteome</keyword>
<dbReference type="GO" id="GO:0005524">
    <property type="term" value="F:ATP binding"/>
    <property type="evidence" value="ECO:0007669"/>
    <property type="project" value="UniProtKB-KW"/>
</dbReference>
<gene>
    <name evidence="8" type="ORF">TsocGM_20095</name>
</gene>
<organism evidence="8 9">
    <name type="scientific">Tautonia sociabilis</name>
    <dbReference type="NCBI Taxonomy" id="2080755"/>
    <lineage>
        <taxon>Bacteria</taxon>
        <taxon>Pseudomonadati</taxon>
        <taxon>Planctomycetota</taxon>
        <taxon>Planctomycetia</taxon>
        <taxon>Isosphaerales</taxon>
        <taxon>Isosphaeraceae</taxon>
        <taxon>Tautonia</taxon>
    </lineage>
</organism>
<reference evidence="8 9" key="1">
    <citation type="submission" date="2018-12" db="EMBL/GenBank/DDBJ databases">
        <authorList>
            <person name="Toschakov S.V."/>
        </authorList>
    </citation>
    <scope>NUCLEOTIDE SEQUENCE [LARGE SCALE GENOMIC DNA]</scope>
    <source>
        <strain evidence="8 9">GM2012</strain>
    </source>
</reference>
<evidence type="ECO:0000256" key="5">
    <source>
        <dbReference type="ARBA" id="ARBA00022840"/>
    </source>
</evidence>
<reference evidence="8 9" key="2">
    <citation type="submission" date="2019-01" db="EMBL/GenBank/DDBJ databases">
        <title>Tautonia sociabilis, a novel thermotolerant planctomycete of Isosphaeraceae family, isolated from a 4000 m deep subterranean habitat.</title>
        <authorList>
            <person name="Kovaleva O.L."/>
            <person name="Elcheninov A.G."/>
            <person name="Van Heerden E."/>
            <person name="Toshchakov S.V."/>
            <person name="Novikov A."/>
            <person name="Bonch-Osmolovskaya E.A."/>
            <person name="Kublanov I.V."/>
        </authorList>
    </citation>
    <scope>NUCLEOTIDE SEQUENCE [LARGE SCALE GENOMIC DNA]</scope>
    <source>
        <strain evidence="8 9">GM2012</strain>
    </source>
</reference>
<dbReference type="EC" id="3.6.4.13" evidence="1"/>
<evidence type="ECO:0000313" key="8">
    <source>
        <dbReference type="EMBL" id="RUL84579.1"/>
    </source>
</evidence>
<dbReference type="PANTHER" id="PTHR47963:SF8">
    <property type="entry name" value="ATP-DEPENDENT RNA HELICASE DEAD"/>
    <property type="match status" value="1"/>
</dbReference>
<dbReference type="GO" id="GO:0016787">
    <property type="term" value="F:hydrolase activity"/>
    <property type="evidence" value="ECO:0007669"/>
    <property type="project" value="UniProtKB-KW"/>
</dbReference>
<dbReference type="Proteomes" id="UP000280296">
    <property type="component" value="Unassembled WGS sequence"/>
</dbReference>
<dbReference type="InterPro" id="IPR027417">
    <property type="entry name" value="P-loop_NTPase"/>
</dbReference>
<evidence type="ECO:0000313" key="9">
    <source>
        <dbReference type="Proteomes" id="UP000280296"/>
    </source>
</evidence>
<dbReference type="InterPro" id="IPR001650">
    <property type="entry name" value="Helicase_C-like"/>
</dbReference>
<feature type="domain" description="Helicase C-terminal" evidence="7">
    <location>
        <begin position="938"/>
        <end position="1101"/>
    </location>
</feature>
<dbReference type="AlphaFoldDB" id="A0A432MF52"/>
<keyword evidence="4" id="KW-0347">Helicase</keyword>
<dbReference type="Gene3D" id="3.40.50.300">
    <property type="entry name" value="P-loop containing nucleotide triphosphate hydrolases"/>
    <property type="match status" value="1"/>
</dbReference>
<keyword evidence="2" id="KW-0547">Nucleotide-binding</keyword>
<dbReference type="EMBL" id="RYZH01000048">
    <property type="protein sequence ID" value="RUL84579.1"/>
    <property type="molecule type" value="Genomic_DNA"/>
</dbReference>
<sequence length="1242" mass="139519">MALTTTASQPDDGGHVSARAASQSRSPFTYRDEHALVTYLVNDLERKLAGRHEPRFLRIVPSDHCHLGVLGPRDPNVVQPDALDPADEDEAANEVPQAGTRPAASGPADPQALVAEDDEETAETGVGEAEQIAAEQRSSNRDSTRRPPSSLGFELVATPDPEGRDIELTVDVSFCVYTQHFPTFEEQREEIGRSANAQAAAPQAGSQAATQRAMVSLIEAFIRRNVPVPPITIRIDPSRGHQRFNDGGLVQQALDSVLSDATSDPSIWREIHGNATIPVQALQTDETYQRHLQAIATGPVLRPPLRARLDVRVHPHRDGSVRIQCYLCNDTPRDPIQRFRDQHNILGDCHVTGTLVRGELAPIELLPVPRDYQFDLNVWAVGHGTSVVVSDDHHSIRTEALARFEQQRRTTSQQPTARFDDLIRDPLGSLETIRIAMERYGDDWQARIIDQNALGLRPDALEQCKNDLQAFRDEEARFASGIAAIAQDERLHRAFVGMNRVFQRTTAGRYESWHLFQIVFIVTQLPSLAIREGITAGEWPQRTPRDWSDALDWADVLWFPTGGGKTEAYLGLISCASLYDRLRGKRFGVTAWLRFPLRMLSVQQLQRAAKVVWETEQERRQLLGEAAESSDQISLGYFVGKTSTPNQLRGPDVGEWTFERLESEAPLRDKLLLVSDCPACRGQGSVRIQPDRAKQRIRHVCGACRTELPIYVSDEEVYRFLPTVIIGTIDKMATIAYQPKLSMLWGGAAWRCQQDPEHGYGLGDWCVDNCQLNPRSGSPPRRRTAIQHHDPTPSFHIQDELHLLQQELGAFAGHYETLVRSCERAVGGLPPKTVAATATVEGFEHQIRQIYGVPHARRFPTRGYDLFETFYTTADRDQDETTQPVKTARLYVAFRPPHLHAADAAALCVRLLHEELIRLYDRPYEAAAWLPTARTEEEVRHLLHFYTTTLTYVGTKARGIRIRQTLDRESSRLRPGNARDLSTEFLSGDSSLATIADAVRRIEAPPLDWAEDGHLDATVATNVISHGVDIERFNLMVMDSIPEETADYIQASSRSGRRHVGLVLAVLASYSLRASSIYHRFTEYHRHLERLVSPVSVNRFAKFAANRTIPGVFIGILLGRYGAREHTPQFTKRSIAAELLNPNAPSRLRTRIDQATLNQDVREAYALGEGIYPDGLELAMSQVLAEHVDRFLYWIRGSQRDRVVDVIQPKAMTSLRDVDVGVKFRPEEEANWYELQWFNSQS</sequence>
<dbReference type="InterPro" id="IPR050547">
    <property type="entry name" value="DEAD_box_RNA_helicases"/>
</dbReference>
<name>A0A432MF52_9BACT</name>
<dbReference type="GO" id="GO:0003723">
    <property type="term" value="F:RNA binding"/>
    <property type="evidence" value="ECO:0007669"/>
    <property type="project" value="TreeGrafter"/>
</dbReference>
<feature type="region of interest" description="Disordered" evidence="6">
    <location>
        <begin position="71"/>
        <end position="159"/>
    </location>
</feature>
<evidence type="ECO:0000256" key="3">
    <source>
        <dbReference type="ARBA" id="ARBA00022801"/>
    </source>
</evidence>
<evidence type="ECO:0000256" key="2">
    <source>
        <dbReference type="ARBA" id="ARBA00022741"/>
    </source>
</evidence>
<evidence type="ECO:0000256" key="4">
    <source>
        <dbReference type="ARBA" id="ARBA00022806"/>
    </source>
</evidence>
<dbReference type="SUPFAM" id="SSF52540">
    <property type="entry name" value="P-loop containing nucleoside triphosphate hydrolases"/>
    <property type="match status" value="1"/>
</dbReference>
<dbReference type="PROSITE" id="PS51194">
    <property type="entry name" value="HELICASE_CTER"/>
    <property type="match status" value="1"/>
</dbReference>
<dbReference type="GO" id="GO:0003724">
    <property type="term" value="F:RNA helicase activity"/>
    <property type="evidence" value="ECO:0007669"/>
    <property type="project" value="UniProtKB-EC"/>
</dbReference>
<dbReference type="Pfam" id="PF00271">
    <property type="entry name" value="Helicase_C"/>
    <property type="match status" value="1"/>
</dbReference>
<keyword evidence="3" id="KW-0378">Hydrolase</keyword>
<proteinExistence type="predicted"/>
<evidence type="ECO:0000256" key="1">
    <source>
        <dbReference type="ARBA" id="ARBA00012552"/>
    </source>
</evidence>
<protein>
    <recommendedName>
        <fullName evidence="1">RNA helicase</fullName>
        <ecNumber evidence="1">3.6.4.13</ecNumber>
    </recommendedName>
</protein>
<comment type="caution">
    <text evidence="8">The sequence shown here is derived from an EMBL/GenBank/DDBJ whole genome shotgun (WGS) entry which is preliminary data.</text>
</comment>